<dbReference type="Proteomes" id="UP001236723">
    <property type="component" value="Unassembled WGS sequence"/>
</dbReference>
<evidence type="ECO:0000313" key="2">
    <source>
        <dbReference type="Proteomes" id="UP001236723"/>
    </source>
</evidence>
<protein>
    <submittedName>
        <fullName evidence="1">Uncharacterized protein</fullName>
    </submittedName>
</protein>
<dbReference type="EMBL" id="JAUSUP010000009">
    <property type="protein sequence ID" value="MDQ0352550.1"/>
    <property type="molecule type" value="Genomic_DNA"/>
</dbReference>
<proteinExistence type="predicted"/>
<accession>A0ABU0DW09</accession>
<evidence type="ECO:0000313" key="1">
    <source>
        <dbReference type="EMBL" id="MDQ0352550.1"/>
    </source>
</evidence>
<organism evidence="1 2">
    <name type="scientific">Alkalibacillus filiformis</name>
    <dbReference type="NCBI Taxonomy" id="200990"/>
    <lineage>
        <taxon>Bacteria</taxon>
        <taxon>Bacillati</taxon>
        <taxon>Bacillota</taxon>
        <taxon>Bacilli</taxon>
        <taxon>Bacillales</taxon>
        <taxon>Bacillaceae</taxon>
        <taxon>Alkalibacillus</taxon>
    </lineage>
</organism>
<reference evidence="1 2" key="1">
    <citation type="submission" date="2023-07" db="EMBL/GenBank/DDBJ databases">
        <title>Genomic Encyclopedia of Type Strains, Phase IV (KMG-IV): sequencing the most valuable type-strain genomes for metagenomic binning, comparative biology and taxonomic classification.</title>
        <authorList>
            <person name="Goeker M."/>
        </authorList>
    </citation>
    <scope>NUCLEOTIDE SEQUENCE [LARGE SCALE GENOMIC DNA]</scope>
    <source>
        <strain evidence="1 2">DSM 15448</strain>
    </source>
</reference>
<keyword evidence="2" id="KW-1185">Reference proteome</keyword>
<name>A0ABU0DW09_9BACI</name>
<gene>
    <name evidence="1" type="ORF">J2R98_002395</name>
</gene>
<comment type="caution">
    <text evidence="1">The sequence shown here is derived from an EMBL/GenBank/DDBJ whole genome shotgun (WGS) entry which is preliminary data.</text>
</comment>
<sequence>MNQSLVGEQKRQFSVDWLISHLLTWRIIALGNKLGGKANE</sequence>